<reference evidence="14" key="1">
    <citation type="submission" date="2010-11" db="EMBL/GenBank/DDBJ databases">
        <title>The genome sequence of Microbotryum violaceum strain p1A1 Lamole.</title>
        <authorList>
            <person name="Cuomo C."/>
            <person name="Perlin M."/>
            <person name="Young S.K."/>
            <person name="Zeng Q."/>
            <person name="Gargeya S."/>
            <person name="Alvarado L."/>
            <person name="Berlin A."/>
            <person name="Chapman S.B."/>
            <person name="Chen Z."/>
            <person name="Freedman E."/>
            <person name="Gellesch M."/>
            <person name="Goldberg J."/>
            <person name="Griggs A."/>
            <person name="Gujja S."/>
            <person name="Heilman E."/>
            <person name="Heiman D."/>
            <person name="Howarth C."/>
            <person name="Mehta T."/>
            <person name="Neiman D."/>
            <person name="Pearson M."/>
            <person name="Roberts A."/>
            <person name="Saif S."/>
            <person name="Shea T."/>
            <person name="Shenoy N."/>
            <person name="Sisk P."/>
            <person name="Stolte C."/>
            <person name="Sykes S."/>
            <person name="White J."/>
            <person name="Yandava C."/>
            <person name="Haas B."/>
            <person name="Nusbaum C."/>
            <person name="Birren B."/>
        </authorList>
    </citation>
    <scope>NUCLEOTIDE SEQUENCE [LARGE SCALE GENOMIC DNA]</scope>
    <source>
        <strain evidence="14">p1A1 Lamole</strain>
    </source>
</reference>
<feature type="region of interest" description="Disordered" evidence="9">
    <location>
        <begin position="968"/>
        <end position="996"/>
    </location>
</feature>
<dbReference type="HOGENOM" id="CLU_005129_0_0_1"/>
<feature type="compositionally biased region" description="Polar residues" evidence="9">
    <location>
        <begin position="507"/>
        <end position="523"/>
    </location>
</feature>
<feature type="compositionally biased region" description="Polar residues" evidence="9">
    <location>
        <begin position="903"/>
        <end position="919"/>
    </location>
</feature>
<evidence type="ECO:0000313" key="13">
    <source>
        <dbReference type="EnsemblFungi" id="MVLG_05546T0"/>
    </source>
</evidence>
<evidence type="ECO:0000256" key="8">
    <source>
        <dbReference type="ARBA" id="ARBA00023136"/>
    </source>
</evidence>
<proteinExistence type="predicted"/>
<feature type="region of interest" description="Disordered" evidence="9">
    <location>
        <begin position="605"/>
        <end position="648"/>
    </location>
</feature>
<dbReference type="Proteomes" id="UP000017200">
    <property type="component" value="Unassembled WGS sequence"/>
</dbReference>
<keyword evidence="4" id="KW-0256">Endoplasmic reticulum</keyword>
<reference evidence="12 14" key="3">
    <citation type="journal article" date="2015" name="BMC Genomics">
        <title>Sex and parasites: genomic and transcriptomic analysis of Microbotryum lychnidis-dioicae, the biotrophic and plant-castrating anther smut fungus.</title>
        <authorList>
            <person name="Perlin M.H."/>
            <person name="Amselem J."/>
            <person name="Fontanillas E."/>
            <person name="Toh S.S."/>
            <person name="Chen Z."/>
            <person name="Goldberg J."/>
            <person name="Duplessis S."/>
            <person name="Henrissat B."/>
            <person name="Young S."/>
            <person name="Zeng Q."/>
            <person name="Aguileta G."/>
            <person name="Petit E."/>
            <person name="Badouin H."/>
            <person name="Andrews J."/>
            <person name="Razeeq D."/>
            <person name="Gabaldon T."/>
            <person name="Quesneville H."/>
            <person name="Giraud T."/>
            <person name="Hood M.E."/>
            <person name="Schultz D.J."/>
            <person name="Cuomo C.A."/>
        </authorList>
    </citation>
    <scope>NUCLEOTIDE SEQUENCE [LARGE SCALE GENOMIC DNA]</scope>
    <source>
        <strain evidence="14">p1A1 Lamole</strain>
        <strain evidence="12">P1A1 Lamole</strain>
    </source>
</reference>
<dbReference type="InParanoid" id="U5HEK3"/>
<dbReference type="InterPro" id="IPR031468">
    <property type="entry name" value="SMP_LBD"/>
</dbReference>
<dbReference type="EMBL" id="AEIJ01000585">
    <property type="status" value="NOT_ANNOTATED_CDS"/>
    <property type="molecule type" value="Genomic_DNA"/>
</dbReference>
<feature type="compositionally biased region" description="Pro residues" evidence="9">
    <location>
        <begin position="828"/>
        <end position="841"/>
    </location>
</feature>
<evidence type="ECO:0000259" key="11">
    <source>
        <dbReference type="PROSITE" id="PS51847"/>
    </source>
</evidence>
<dbReference type="GO" id="GO:0032865">
    <property type="term" value="C:ERMES complex"/>
    <property type="evidence" value="ECO:0007669"/>
    <property type="project" value="TreeGrafter"/>
</dbReference>
<keyword evidence="6" id="KW-0445">Lipid transport</keyword>
<dbReference type="EMBL" id="GL541719">
    <property type="protein sequence ID" value="KDE03977.1"/>
    <property type="molecule type" value="Genomic_DNA"/>
</dbReference>
<evidence type="ECO:0000313" key="14">
    <source>
        <dbReference type="Proteomes" id="UP000017200"/>
    </source>
</evidence>
<evidence type="ECO:0000256" key="10">
    <source>
        <dbReference type="SAM" id="Phobius"/>
    </source>
</evidence>
<dbReference type="GO" id="GO:0005789">
    <property type="term" value="C:endoplasmic reticulum membrane"/>
    <property type="evidence" value="ECO:0007669"/>
    <property type="project" value="UniProtKB-SubCell"/>
</dbReference>
<evidence type="ECO:0000256" key="5">
    <source>
        <dbReference type="ARBA" id="ARBA00022989"/>
    </source>
</evidence>
<evidence type="ECO:0000256" key="1">
    <source>
        <dbReference type="ARBA" id="ARBA00004586"/>
    </source>
</evidence>
<evidence type="ECO:0000313" key="12">
    <source>
        <dbReference type="EMBL" id="KDE03977.1"/>
    </source>
</evidence>
<sequence>MLSFLVVGFAFILGGLTFVPILLAALLGFLFYTSQIVPVTSSAKTGIPAVQVTSEEETEPVTLYRAGWLIVRRTYEPWLGSNDGTYVGMLASGYRSFMDNRSRDPRRTKPKERFYAVLKQNILFLFENEQQLDCWAAIEVSAHKLVIYPDGTGLDGELFVKRNAICLKPIQDDDNLLAQCYEGAEDKTHDLEPSALLPWFLFAQVNSDKEDWLHSLEQASKMGRGTASAAALAKDQSLFDPDDMARLVEGIDQQPDSIPMRWFNALLGRIFLAVYRTSSLEEYIVSRIVRKLKRVKTPSMLSEIKVREVNVGSAAPLFSKPMLKELTAEGDASMEVHLSYVGDLRITIETVATINLGSRFKPYSVQLVLAVVLKELEGTMLFKIKRPPSNRLWFGFTSMPKMKLSVEPVVSTRQIKWSMITSPIESRLREVIMESIVVPHMDDIPFFNSQPFFTRGGIWGDALRKEPDLSEPAPADAPVVGQSENAEADPSLIETVPTVGGKKGAHDTTTSATGDEESASTTRMRPWRRRSSEGDSSPLDMSALEKNGTLEKDGTNSSSTSLSSFSLASWRENRSAAKEATASSPPTITALDTRRTWFGNNRSSSVATADAASPSTSPVKTSKLNFPSRPRSGSSEQVPSVASTSHDSAARLREMLQARARSREREKTIVEQAVADVGLPSSTTATKSPDVLVEAPSPPAEATKPALAGLSLTAPILNSASGEVPPPLDSVATTGTSFASLTEKKLTDSPGASSVDLLESSTSDATAPITSAAMSTTQETAPITILPQPSTIAKNAHTRSVSSTSSRDSIISHVSPVSRPSFAKPRPEPSTPPPLPLPPPRRTMDSNVVPPVSGTANSIISSWRTKASDKEAIAAGVAQAKDAMKRWGANWSARRKIDEDVSSPPQDDGQSLLSSTSDPTLGKAADGSYRDYRASKSTAASGGEYFHPVSTAGSAPVAIVGDGSISVENGDGGRAKKNSLASSPSKTHFTPAASSPTTKISAVATLAAGSPTEPIPRPLPTTTHKSPTSPPNAPARVYRPATMMAIPGIRDDAKRKAIAADHMAAPAPAPETAAVVPPPSTSPNTASVNGASETSSDAAPFGPPSSFSDRSEKPSTTEVFEPPTASSIAARQTTPPPPLAADAATPEMETAPIAKPKPPIPARPHMTEATSNEEESALNPWTDDGPTQESGGLLPAALIEATSTPSITASRPAWIRNDKPPASHAQINTSSEAVAEDETADEAGWGLEEPEDGESGRAQS</sequence>
<keyword evidence="7" id="KW-0446">Lipid-binding</keyword>
<reference evidence="13" key="4">
    <citation type="submission" date="2015-06" db="UniProtKB">
        <authorList>
            <consortium name="EnsemblFungi"/>
        </authorList>
    </citation>
    <scope>IDENTIFICATION</scope>
</reference>
<gene>
    <name evidence="12" type="ORF">MVLG_05546</name>
</gene>
<dbReference type="AlphaFoldDB" id="U5HEK3"/>
<evidence type="ECO:0000256" key="3">
    <source>
        <dbReference type="ARBA" id="ARBA00022692"/>
    </source>
</evidence>
<dbReference type="CDD" id="cd21675">
    <property type="entry name" value="SMP_TEX2"/>
    <property type="match status" value="1"/>
</dbReference>
<dbReference type="OMA" id="CWAAIEV"/>
<reference evidence="12" key="2">
    <citation type="submission" date="2010-11" db="EMBL/GenBank/DDBJ databases">
        <authorList>
            <consortium name="The Broad Institute Genome Sequencing Platform"/>
            <person name="Earl A."/>
            <person name="Ward D."/>
            <person name="Feldgarden M."/>
            <person name="Gevers D."/>
            <person name="Butler R."/>
            <person name="Young S.K."/>
            <person name="Zeng Q."/>
            <person name="Gargeya S."/>
            <person name="Fitzgerald M."/>
            <person name="Haas B."/>
            <person name="Abouelleil A."/>
            <person name="Alvarado L."/>
            <person name="Arachchi H.M."/>
            <person name="Berlin A."/>
            <person name="Brown A."/>
            <person name="Chapman S.B."/>
            <person name="Chen Z."/>
            <person name="Dunbar C."/>
            <person name="Freedman E."/>
            <person name="Gearin G."/>
            <person name="Gellesch M."/>
            <person name="Goldberg J."/>
            <person name="Griggs A."/>
            <person name="Gujja S."/>
            <person name="Heilman E."/>
            <person name="Heiman D."/>
            <person name="Howarth C."/>
            <person name="Larson L."/>
            <person name="Lui A."/>
            <person name="MacDonald P.J.P."/>
            <person name="Mehta T."/>
            <person name="Montmayeur A."/>
            <person name="Murphy C."/>
            <person name="Neiman D."/>
            <person name="Pearson M."/>
            <person name="Priest M."/>
            <person name="Roberts A."/>
            <person name="Saif S."/>
            <person name="Shea T."/>
            <person name="Shenoy N."/>
            <person name="Sisk P."/>
            <person name="Stolte C."/>
            <person name="Sykes S."/>
            <person name="White J."/>
            <person name="Yandava C."/>
            <person name="Wortman J."/>
            <person name="Nusbaum C."/>
            <person name="Birren B."/>
        </authorList>
    </citation>
    <scope>NUCLEOTIDE SEQUENCE</scope>
    <source>
        <strain evidence="12">P1A1 Lamole</strain>
    </source>
</reference>
<dbReference type="PANTHER" id="PTHR13466">
    <property type="entry name" value="TEX2 PROTEIN-RELATED"/>
    <property type="match status" value="1"/>
</dbReference>
<dbReference type="PANTHER" id="PTHR13466:SF19">
    <property type="entry name" value="NUCLEUS-VACUOLE JUNCTION PROTEIN 2"/>
    <property type="match status" value="1"/>
</dbReference>
<feature type="compositionally biased region" description="Low complexity" evidence="9">
    <location>
        <begin position="1060"/>
        <end position="1075"/>
    </location>
</feature>
<keyword evidence="8 10" id="KW-0472">Membrane</keyword>
<dbReference type="EnsemblFungi" id="MVLG_05546T0">
    <property type="protein sequence ID" value="MVLG_05546T0"/>
    <property type="gene ID" value="MVLG_05546"/>
</dbReference>
<dbReference type="OrthoDB" id="26740at2759"/>
<keyword evidence="14" id="KW-1185">Reference proteome</keyword>
<accession>U5HEK3</accession>
<keyword evidence="5 10" id="KW-1133">Transmembrane helix</keyword>
<dbReference type="PROSITE" id="PS51847">
    <property type="entry name" value="SMP"/>
    <property type="match status" value="1"/>
</dbReference>
<feature type="compositionally biased region" description="Low complexity" evidence="9">
    <location>
        <begin position="798"/>
        <end position="815"/>
    </location>
</feature>
<protein>
    <recommendedName>
        <fullName evidence="11">SMP-LTD domain-containing protein</fullName>
    </recommendedName>
</protein>
<keyword evidence="3 10" id="KW-0812">Transmembrane</keyword>
<comment type="subcellular location">
    <subcellularLocation>
        <location evidence="1">Endoplasmic reticulum membrane</location>
    </subcellularLocation>
</comment>
<feature type="region of interest" description="Disordered" evidence="9">
    <location>
        <begin position="464"/>
        <end position="562"/>
    </location>
</feature>
<feature type="region of interest" description="Disordered" evidence="9">
    <location>
        <begin position="680"/>
        <end position="702"/>
    </location>
</feature>
<feature type="compositionally biased region" description="Polar residues" evidence="9">
    <location>
        <begin position="1116"/>
        <end position="1132"/>
    </location>
</feature>
<feature type="compositionally biased region" description="Low complexity" evidence="9">
    <location>
        <begin position="605"/>
        <end position="619"/>
    </location>
</feature>
<feature type="region of interest" description="Disordered" evidence="9">
    <location>
        <begin position="895"/>
        <end position="929"/>
    </location>
</feature>
<feature type="domain" description="SMP-LTD" evidence="11">
    <location>
        <begin position="256"/>
        <end position="447"/>
    </location>
</feature>
<evidence type="ECO:0000256" key="6">
    <source>
        <dbReference type="ARBA" id="ARBA00023055"/>
    </source>
</evidence>
<evidence type="ECO:0000256" key="2">
    <source>
        <dbReference type="ARBA" id="ARBA00022448"/>
    </source>
</evidence>
<feature type="compositionally biased region" description="Polar residues" evidence="9">
    <location>
        <begin position="979"/>
        <end position="996"/>
    </location>
</feature>
<feature type="transmembrane region" description="Helical" evidence="10">
    <location>
        <begin position="7"/>
        <end position="32"/>
    </location>
</feature>
<dbReference type="GO" id="GO:0015914">
    <property type="term" value="P:phospholipid transport"/>
    <property type="evidence" value="ECO:0007669"/>
    <property type="project" value="TreeGrafter"/>
</dbReference>
<feature type="compositionally biased region" description="Polar residues" evidence="9">
    <location>
        <begin position="620"/>
        <end position="647"/>
    </location>
</feature>
<feature type="compositionally biased region" description="Low complexity" evidence="9">
    <location>
        <begin position="1140"/>
        <end position="1154"/>
    </location>
</feature>
<feature type="region of interest" description="Disordered" evidence="9">
    <location>
        <begin position="1009"/>
        <end position="1036"/>
    </location>
</feature>
<feature type="compositionally biased region" description="Polar residues" evidence="9">
    <location>
        <begin position="773"/>
        <end position="793"/>
    </location>
</feature>
<dbReference type="STRING" id="683840.U5HEK3"/>
<feature type="region of interest" description="Disordered" evidence="9">
    <location>
        <begin position="773"/>
        <end position="847"/>
    </location>
</feature>
<organism evidence="12">
    <name type="scientific">Microbotryum lychnidis-dioicae (strain p1A1 Lamole / MvSl-1064)</name>
    <name type="common">Anther smut fungus</name>
    <dbReference type="NCBI Taxonomy" id="683840"/>
    <lineage>
        <taxon>Eukaryota</taxon>
        <taxon>Fungi</taxon>
        <taxon>Dikarya</taxon>
        <taxon>Basidiomycota</taxon>
        <taxon>Pucciniomycotina</taxon>
        <taxon>Microbotryomycetes</taxon>
        <taxon>Microbotryales</taxon>
        <taxon>Microbotryaceae</taxon>
        <taxon>Microbotryum</taxon>
    </lineage>
</organism>
<name>U5HEK3_USTV1</name>
<evidence type="ECO:0000256" key="7">
    <source>
        <dbReference type="ARBA" id="ARBA00023121"/>
    </source>
</evidence>
<evidence type="ECO:0000256" key="4">
    <source>
        <dbReference type="ARBA" id="ARBA00022824"/>
    </source>
</evidence>
<keyword evidence="2" id="KW-0813">Transport</keyword>
<evidence type="ECO:0000256" key="9">
    <source>
        <dbReference type="SAM" id="MobiDB-lite"/>
    </source>
</evidence>
<feature type="region of interest" description="Disordered" evidence="9">
    <location>
        <begin position="1059"/>
        <end position="1260"/>
    </location>
</feature>
<dbReference type="GO" id="GO:1990456">
    <property type="term" value="P:mitochondrion-endoplasmic reticulum membrane tethering"/>
    <property type="evidence" value="ECO:0007669"/>
    <property type="project" value="TreeGrafter"/>
</dbReference>
<dbReference type="InterPro" id="IPR019411">
    <property type="entry name" value="MMM1_dom"/>
</dbReference>
<feature type="compositionally biased region" description="Polar residues" evidence="9">
    <location>
        <begin position="1082"/>
        <end position="1097"/>
    </location>
</feature>
<dbReference type="Pfam" id="PF10296">
    <property type="entry name" value="MMM1"/>
    <property type="match status" value="1"/>
</dbReference>
<dbReference type="GO" id="GO:0008289">
    <property type="term" value="F:lipid binding"/>
    <property type="evidence" value="ECO:0007669"/>
    <property type="project" value="UniProtKB-KW"/>
</dbReference>